<keyword evidence="3" id="KW-1185">Reference proteome</keyword>
<gene>
    <name evidence="2" type="ORF">M2350_000735</name>
</gene>
<accession>A0ABT2EK49</accession>
<dbReference type="RefSeq" id="WP_259094031.1">
    <property type="nucleotide sequence ID" value="NZ_CP130454.1"/>
</dbReference>
<organism evidence="2 3">
    <name type="scientific">Candidatus Fervidibacter sacchari</name>
    <dbReference type="NCBI Taxonomy" id="1448929"/>
    <lineage>
        <taxon>Bacteria</taxon>
        <taxon>Candidatus Fervidibacterota</taxon>
        <taxon>Candidatus Fervidibacter</taxon>
    </lineage>
</organism>
<keyword evidence="1" id="KW-1133">Transmembrane helix</keyword>
<proteinExistence type="predicted"/>
<reference evidence="2 3" key="1">
    <citation type="submission" date="2022-08" db="EMBL/GenBank/DDBJ databases">
        <title>Bacterial and archaeal communities from various locations to study Microbial Dark Matter (Phase II).</title>
        <authorList>
            <person name="Stepanauskas R."/>
        </authorList>
    </citation>
    <scope>NUCLEOTIDE SEQUENCE [LARGE SCALE GENOMIC DNA]</scope>
    <source>
        <strain evidence="2 3">PD1</strain>
    </source>
</reference>
<comment type="caution">
    <text evidence="2">The sequence shown here is derived from an EMBL/GenBank/DDBJ whole genome shotgun (WGS) entry which is preliminary data.</text>
</comment>
<protein>
    <recommendedName>
        <fullName evidence="4">DUF4349 domain-containing protein</fullName>
    </recommendedName>
</protein>
<evidence type="ECO:0000313" key="3">
    <source>
        <dbReference type="Proteomes" id="UP001204798"/>
    </source>
</evidence>
<dbReference type="EMBL" id="JANUCP010000001">
    <property type="protein sequence ID" value="MCS3918338.1"/>
    <property type="molecule type" value="Genomic_DNA"/>
</dbReference>
<evidence type="ECO:0000313" key="2">
    <source>
        <dbReference type="EMBL" id="MCS3918338.1"/>
    </source>
</evidence>
<keyword evidence="1" id="KW-0812">Transmembrane</keyword>
<sequence length="216" mass="25039">MLRKMWLLVFCLPLLLTGCVEVEMQVNSLGKITHTFTAMVSQRAADVLKAAAQNYLGRNWRISVERKGEMNIVQVWRTYSSRPETKPMPGVTVEFKRRNGWFRANYELRVRYEPAELFQTKDEEVVAANRKVTVRIYMPGRILSERSNVASIDGNMAELNLDPLNRTELRVVAIGFIWWRIGLLLLVLAALVWLIAPYIPRIVERVRRPTVKVVQR</sequence>
<dbReference type="PROSITE" id="PS51257">
    <property type="entry name" value="PROKAR_LIPOPROTEIN"/>
    <property type="match status" value="1"/>
</dbReference>
<keyword evidence="1" id="KW-0472">Membrane</keyword>
<dbReference type="Proteomes" id="UP001204798">
    <property type="component" value="Unassembled WGS sequence"/>
</dbReference>
<feature type="transmembrane region" description="Helical" evidence="1">
    <location>
        <begin position="177"/>
        <end position="199"/>
    </location>
</feature>
<evidence type="ECO:0000256" key="1">
    <source>
        <dbReference type="SAM" id="Phobius"/>
    </source>
</evidence>
<evidence type="ECO:0008006" key="4">
    <source>
        <dbReference type="Google" id="ProtNLM"/>
    </source>
</evidence>
<name>A0ABT2EK49_9BACT</name>